<dbReference type="GO" id="GO:0042626">
    <property type="term" value="F:ATPase-coupled transmembrane transporter activity"/>
    <property type="evidence" value="ECO:0007669"/>
    <property type="project" value="TreeGrafter"/>
</dbReference>
<dbReference type="EMBL" id="WSRS01000066">
    <property type="protein sequence ID" value="MVX59394.1"/>
    <property type="molecule type" value="Genomic_DNA"/>
</dbReference>
<protein>
    <submittedName>
        <fullName evidence="12">ATP-binding cassette domain-containing protein</fullName>
    </submittedName>
</protein>
<dbReference type="GO" id="GO:0016887">
    <property type="term" value="F:ATP hydrolysis activity"/>
    <property type="evidence" value="ECO:0007669"/>
    <property type="project" value="InterPro"/>
</dbReference>
<keyword evidence="9" id="KW-0472">Membrane</keyword>
<evidence type="ECO:0000256" key="4">
    <source>
        <dbReference type="ARBA" id="ARBA00022475"/>
    </source>
</evidence>
<evidence type="ECO:0000256" key="6">
    <source>
        <dbReference type="ARBA" id="ARBA00022741"/>
    </source>
</evidence>
<dbReference type="InterPro" id="IPR022216">
    <property type="entry name" value="ABC_Co_transporter"/>
</dbReference>
<feature type="domain" description="ABC transporter" evidence="11">
    <location>
        <begin position="5"/>
        <end position="246"/>
    </location>
</feature>
<comment type="similarity">
    <text evidence="2">Belongs to the ABC transporter superfamily.</text>
</comment>
<organism evidence="12 13">
    <name type="scientific">Streptococcus danieliae</name>
    <dbReference type="NCBI Taxonomy" id="747656"/>
    <lineage>
        <taxon>Bacteria</taxon>
        <taxon>Bacillati</taxon>
        <taxon>Bacillota</taxon>
        <taxon>Bacilli</taxon>
        <taxon>Lactobacillales</taxon>
        <taxon>Streptococcaceae</taxon>
        <taxon>Streptococcus</taxon>
    </lineage>
</organism>
<evidence type="ECO:0000256" key="5">
    <source>
        <dbReference type="ARBA" id="ARBA00022737"/>
    </source>
</evidence>
<evidence type="ECO:0000313" key="13">
    <source>
        <dbReference type="Proteomes" id="UP000461595"/>
    </source>
</evidence>
<accession>A0A7X3KCM4</accession>
<feature type="domain" description="ABC transporter" evidence="11">
    <location>
        <begin position="295"/>
        <end position="527"/>
    </location>
</feature>
<comment type="caution">
    <text evidence="12">The sequence shown here is derived from an EMBL/GenBank/DDBJ whole genome shotgun (WGS) entry which is preliminary data.</text>
</comment>
<evidence type="ECO:0000256" key="1">
    <source>
        <dbReference type="ARBA" id="ARBA00004202"/>
    </source>
</evidence>
<keyword evidence="4" id="KW-1003">Cell membrane</keyword>
<dbReference type="FunFam" id="3.40.50.300:FF:000224">
    <property type="entry name" value="Energy-coupling factor transporter ATP-binding protein EcfA"/>
    <property type="match status" value="1"/>
</dbReference>
<gene>
    <name evidence="12" type="ORF">E5983_07070</name>
</gene>
<comment type="subcellular location">
    <subcellularLocation>
        <location evidence="1">Cell membrane</location>
        <topology evidence="1">Peripheral membrane protein</topology>
    </subcellularLocation>
</comment>
<dbReference type="PANTHER" id="PTHR43553">
    <property type="entry name" value="HEAVY METAL TRANSPORTER"/>
    <property type="match status" value="1"/>
</dbReference>
<keyword evidence="8" id="KW-1278">Translocase</keyword>
<keyword evidence="3" id="KW-0813">Transport</keyword>
<dbReference type="PROSITE" id="PS50893">
    <property type="entry name" value="ABC_TRANSPORTER_2"/>
    <property type="match status" value="2"/>
</dbReference>
<keyword evidence="6" id="KW-0547">Nucleotide-binding</keyword>
<dbReference type="Pfam" id="PF12558">
    <property type="entry name" value="DUF3744"/>
    <property type="match status" value="1"/>
</dbReference>
<dbReference type="InterPro" id="IPR015856">
    <property type="entry name" value="ABC_transpr_CbiO/EcfA_su"/>
</dbReference>
<dbReference type="PANTHER" id="PTHR43553:SF26">
    <property type="entry name" value="ABC TRANSPORTER ATP-BINDING PROTEIN BC_2655-RELATED"/>
    <property type="match status" value="1"/>
</dbReference>
<dbReference type="InterPro" id="IPR050095">
    <property type="entry name" value="ECF_ABC_transporter_ATP-bd"/>
</dbReference>
<dbReference type="InterPro" id="IPR003439">
    <property type="entry name" value="ABC_transporter-like_ATP-bd"/>
</dbReference>
<keyword evidence="7 12" id="KW-0067">ATP-binding</keyword>
<name>A0A7X3KCM4_9STRE</name>
<comment type="function">
    <text evidence="10">Probably part of an ABC transporter complex. Responsible for energy coupling to the transport system.</text>
</comment>
<dbReference type="OrthoDB" id="501320at2"/>
<proteinExistence type="inferred from homology"/>
<dbReference type="GO" id="GO:0043190">
    <property type="term" value="C:ATP-binding cassette (ABC) transporter complex"/>
    <property type="evidence" value="ECO:0007669"/>
    <property type="project" value="TreeGrafter"/>
</dbReference>
<dbReference type="SMART" id="SM00382">
    <property type="entry name" value="AAA"/>
    <property type="match status" value="2"/>
</dbReference>
<dbReference type="Proteomes" id="UP000461595">
    <property type="component" value="Unassembled WGS sequence"/>
</dbReference>
<dbReference type="InterPro" id="IPR017871">
    <property type="entry name" value="ABC_transporter-like_CS"/>
</dbReference>
<dbReference type="SUPFAM" id="SSF52540">
    <property type="entry name" value="P-loop containing nucleoside triphosphate hydrolases"/>
    <property type="match status" value="2"/>
</dbReference>
<sequence length="556" mass="61169">MLPLIQFKEFSFQYQSQAEPTLKDINLDIQQGEKVAIIGPSGSGKSTLGQCLNGLVPHVYRGEIQGQLLFQGQDLLASSIVERSLLISSILQDTDGQFIGQTVAEDVAFALENDALETSVIRDKVAYWLDKLGLTDLAQQRPQDLSGGQKQAVGLGGVLIDESSLLLFDEPLANLDPQAAHESLQLLGRLHEETGSTLVIIEHRLEEVLELGLDRIILMENGQIAFDGNPNQLLASPLLTRAGIREPLYLTVLRELGMELSADQPLDHLATLELPQLSLPEVSPAKSGQEAEVLAQWTNLSFAYPGRPVLFENLNLQLRQGELVALLGKNGTGKSTLAQLLSGYLPAQGQYCWQGQEVTDQSLADRANQVGYVLQNPNQMISQTMIFDEVARGLRLRGLAEAEVAAKVAAVLEICGLTPFRNWPISALSYGQKKRVTIAAILVLEPRVLILDEPTAGQDQAHYREMMDFLQELAGLGHAIVMITHDMQLMLEYADRALVLDQGKIIADQDPRQLLSQPELLTQAHLRTTSLFELAAKLQADPLALSQFYQERRKQA</sequence>
<keyword evidence="5" id="KW-0677">Repeat</keyword>
<dbReference type="InterPro" id="IPR027417">
    <property type="entry name" value="P-loop_NTPase"/>
</dbReference>
<dbReference type="NCBIfam" id="NF010167">
    <property type="entry name" value="PRK13648.1"/>
    <property type="match status" value="2"/>
</dbReference>
<evidence type="ECO:0000259" key="11">
    <source>
        <dbReference type="PROSITE" id="PS50893"/>
    </source>
</evidence>
<reference evidence="12 13" key="1">
    <citation type="submission" date="2019-12" db="EMBL/GenBank/DDBJ databases">
        <title>Microbes associate with the intestines of laboratory mice.</title>
        <authorList>
            <person name="Navarre W."/>
            <person name="Wong E."/>
        </authorList>
    </citation>
    <scope>NUCLEOTIDE SEQUENCE [LARGE SCALE GENOMIC DNA]</scope>
    <source>
        <strain evidence="12 13">NM51_B2-22</strain>
    </source>
</reference>
<evidence type="ECO:0000256" key="8">
    <source>
        <dbReference type="ARBA" id="ARBA00022967"/>
    </source>
</evidence>
<evidence type="ECO:0000313" key="12">
    <source>
        <dbReference type="EMBL" id="MVX59394.1"/>
    </source>
</evidence>
<dbReference type="AlphaFoldDB" id="A0A7X3KCM4"/>
<evidence type="ECO:0000256" key="7">
    <source>
        <dbReference type="ARBA" id="ARBA00022840"/>
    </source>
</evidence>
<evidence type="ECO:0000256" key="3">
    <source>
        <dbReference type="ARBA" id="ARBA00022448"/>
    </source>
</evidence>
<dbReference type="RefSeq" id="WP_160333172.1">
    <property type="nucleotide sequence ID" value="NZ_WSRS01000066.1"/>
</dbReference>
<dbReference type="GO" id="GO:0005524">
    <property type="term" value="F:ATP binding"/>
    <property type="evidence" value="ECO:0007669"/>
    <property type="project" value="UniProtKB-KW"/>
</dbReference>
<dbReference type="Pfam" id="PF00005">
    <property type="entry name" value="ABC_tran"/>
    <property type="match status" value="2"/>
</dbReference>
<dbReference type="GO" id="GO:0032217">
    <property type="term" value="F:riboflavin transmembrane transporter activity"/>
    <property type="evidence" value="ECO:0007669"/>
    <property type="project" value="UniProtKB-ARBA"/>
</dbReference>
<dbReference type="CDD" id="cd03225">
    <property type="entry name" value="ABC_cobalt_CbiO_domain1"/>
    <property type="match status" value="2"/>
</dbReference>
<evidence type="ECO:0000256" key="2">
    <source>
        <dbReference type="ARBA" id="ARBA00005417"/>
    </source>
</evidence>
<dbReference type="Gene3D" id="3.40.50.300">
    <property type="entry name" value="P-loop containing nucleotide triphosphate hydrolases"/>
    <property type="match status" value="2"/>
</dbReference>
<evidence type="ECO:0000256" key="10">
    <source>
        <dbReference type="ARBA" id="ARBA00025157"/>
    </source>
</evidence>
<dbReference type="InterPro" id="IPR003593">
    <property type="entry name" value="AAA+_ATPase"/>
</dbReference>
<dbReference type="FunFam" id="3.40.50.300:FF:001422">
    <property type="entry name" value="Cobalt ABC transporter ATP-binding protein"/>
    <property type="match status" value="1"/>
</dbReference>
<dbReference type="PROSITE" id="PS00211">
    <property type="entry name" value="ABC_TRANSPORTER_1"/>
    <property type="match status" value="2"/>
</dbReference>
<evidence type="ECO:0000256" key="9">
    <source>
        <dbReference type="ARBA" id="ARBA00023136"/>
    </source>
</evidence>